<dbReference type="PROSITE" id="PS50110">
    <property type="entry name" value="RESPONSE_REGULATORY"/>
    <property type="match status" value="1"/>
</dbReference>
<dbReference type="InterPro" id="IPR036390">
    <property type="entry name" value="WH_DNA-bd_sf"/>
</dbReference>
<name>A0A7D7KXZ6_KOCVA</name>
<keyword evidence="6 9" id="KW-0238">DNA-binding</keyword>
<dbReference type="GO" id="GO:0005737">
    <property type="term" value="C:cytoplasm"/>
    <property type="evidence" value="ECO:0007669"/>
    <property type="project" value="UniProtKB-SubCell"/>
</dbReference>
<dbReference type="Gene3D" id="3.40.50.2300">
    <property type="match status" value="1"/>
</dbReference>
<keyword evidence="2 9" id="KW-0963">Cytoplasm</keyword>
<feature type="domain" description="Response regulatory" evidence="11">
    <location>
        <begin position="5"/>
        <end position="116"/>
    </location>
</feature>
<dbReference type="GO" id="GO:0003700">
    <property type="term" value="F:DNA-binding transcription factor activity"/>
    <property type="evidence" value="ECO:0007669"/>
    <property type="project" value="InterPro"/>
</dbReference>
<dbReference type="InterPro" id="IPR000835">
    <property type="entry name" value="HTH_MarR-typ"/>
</dbReference>
<dbReference type="InterPro" id="IPR051271">
    <property type="entry name" value="2C-system_Tx_regulators"/>
</dbReference>
<dbReference type="GO" id="GO:0000156">
    <property type="term" value="F:phosphorelay response regulator activity"/>
    <property type="evidence" value="ECO:0007669"/>
    <property type="project" value="TreeGrafter"/>
</dbReference>
<reference evidence="12" key="2">
    <citation type="submission" date="2020-07" db="EMBL/GenBank/DDBJ databases">
        <title>Genome of starter culture bacteria Kocuria salsicia reveals its technological properties and safety for usage in meat industry.</title>
        <authorList>
            <person name="Michael M."/>
            <person name="Konstantin K."/>
            <person name="Evgenii K."/>
            <person name="Galina S."/>
            <person name="Oksana K."/>
            <person name="Andrei L."/>
        </authorList>
    </citation>
    <scope>NUCLEOTIDE SEQUENCE [LARGE SCALE GENOMIC DNA]</scope>
    <source>
        <strain evidence="12">80</strain>
    </source>
</reference>
<keyword evidence="4 9" id="KW-0902">Two-component regulatory system</keyword>
<dbReference type="GO" id="GO:0003677">
    <property type="term" value="F:DNA binding"/>
    <property type="evidence" value="ECO:0007669"/>
    <property type="project" value="UniProtKB-KW"/>
</dbReference>
<dbReference type="EMBL" id="CP059343">
    <property type="protein sequence ID" value="QMS55726.1"/>
    <property type="molecule type" value="Genomic_DNA"/>
</dbReference>
<reference evidence="12" key="1">
    <citation type="submission" date="2017-08" db="EMBL/GenBank/DDBJ databases">
        <authorList>
            <person name="Minaev M."/>
            <person name="Kurbakov K.A."/>
            <person name="Solodovnikova G.I."/>
            <person name="Kuznetsova O.A."/>
            <person name="Lisitsyn A.B."/>
        </authorList>
    </citation>
    <scope>NUCLEOTIDE SEQUENCE</scope>
    <source>
        <strain evidence="12">80</strain>
    </source>
</reference>
<keyword evidence="3 10" id="KW-0597">Phosphoprotein</keyword>
<evidence type="ECO:0000256" key="5">
    <source>
        <dbReference type="ARBA" id="ARBA00023015"/>
    </source>
</evidence>
<evidence type="ECO:0000256" key="7">
    <source>
        <dbReference type="ARBA" id="ARBA00023159"/>
    </source>
</evidence>
<keyword evidence="7 9" id="KW-0010">Activator</keyword>
<evidence type="ECO:0000256" key="1">
    <source>
        <dbReference type="ARBA" id="ARBA00004496"/>
    </source>
</evidence>
<protein>
    <recommendedName>
        <fullName evidence="9">Transcriptional regulatory protein</fullName>
    </recommendedName>
</protein>
<organism evidence="12 13">
    <name type="scientific">Kocuria varians</name>
    <name type="common">Micrococcus varians</name>
    <dbReference type="NCBI Taxonomy" id="1272"/>
    <lineage>
        <taxon>Bacteria</taxon>
        <taxon>Bacillati</taxon>
        <taxon>Actinomycetota</taxon>
        <taxon>Actinomycetes</taxon>
        <taxon>Micrococcales</taxon>
        <taxon>Micrococcaceae</taxon>
        <taxon>Kocuria</taxon>
    </lineage>
</organism>
<sequence>MSDFRVLVIDDDFHVAALHVGYVDAVPGFTALPPVHDLRAVSRAVAETSPDLMLVDMYFPQGSGLDVLRAVDVDAFVLSAASERATVTAAFRRGALAYLLKPFEPEALQSKLRGYARYRRQLDAPGPLDQAAIDRARRAVTGAEETSSGPRASATETSVLAAVVEGGEVTVMDVARAVGISRATAQRYLSAMAQRGELRLELRYGSRGRPEHRYVHVA</sequence>
<keyword evidence="13" id="KW-1185">Reference proteome</keyword>
<proteinExistence type="predicted"/>
<dbReference type="SUPFAM" id="SSF52172">
    <property type="entry name" value="CheY-like"/>
    <property type="match status" value="1"/>
</dbReference>
<dbReference type="InterPro" id="IPR036388">
    <property type="entry name" value="WH-like_DNA-bd_sf"/>
</dbReference>
<evidence type="ECO:0000256" key="4">
    <source>
        <dbReference type="ARBA" id="ARBA00023012"/>
    </source>
</evidence>
<evidence type="ECO:0000256" key="6">
    <source>
        <dbReference type="ARBA" id="ARBA00023125"/>
    </source>
</evidence>
<dbReference type="InterPro" id="IPR011006">
    <property type="entry name" value="CheY-like_superfamily"/>
</dbReference>
<gene>
    <name evidence="12" type="primary">dcuR</name>
    <name evidence="12" type="ORF">CIB50_0000418</name>
</gene>
<keyword evidence="8 9" id="KW-0804">Transcription</keyword>
<evidence type="ECO:0000256" key="3">
    <source>
        <dbReference type="ARBA" id="ARBA00022553"/>
    </source>
</evidence>
<dbReference type="Pfam" id="PF00072">
    <property type="entry name" value="Response_reg"/>
    <property type="match status" value="1"/>
</dbReference>
<keyword evidence="5 9" id="KW-0805">Transcription regulation</keyword>
<evidence type="ECO:0000256" key="2">
    <source>
        <dbReference type="ARBA" id="ARBA00022490"/>
    </source>
</evidence>
<dbReference type="PANTHER" id="PTHR45526:SF1">
    <property type="entry name" value="TRANSCRIPTIONAL REGULATORY PROTEIN DCUR-RELATED"/>
    <property type="match status" value="1"/>
</dbReference>
<accession>A0A7D7KXZ6</accession>
<dbReference type="AlphaFoldDB" id="A0A7D7KXZ6"/>
<dbReference type="PANTHER" id="PTHR45526">
    <property type="entry name" value="TRANSCRIPTIONAL REGULATORY PROTEIN DPIA"/>
    <property type="match status" value="1"/>
</dbReference>
<dbReference type="SMART" id="SM00448">
    <property type="entry name" value="REC"/>
    <property type="match status" value="1"/>
</dbReference>
<evidence type="ECO:0000256" key="10">
    <source>
        <dbReference type="PROSITE-ProRule" id="PRU00169"/>
    </source>
</evidence>
<dbReference type="InterPro" id="IPR001789">
    <property type="entry name" value="Sig_transdc_resp-reg_receiver"/>
</dbReference>
<dbReference type="Proteomes" id="UP000216825">
    <property type="component" value="Chromosome"/>
</dbReference>
<dbReference type="RefSeq" id="WP_094393121.1">
    <property type="nucleotide sequence ID" value="NZ_CP059343.1"/>
</dbReference>
<evidence type="ECO:0000313" key="13">
    <source>
        <dbReference type="Proteomes" id="UP000216825"/>
    </source>
</evidence>
<dbReference type="SUPFAM" id="SSF46785">
    <property type="entry name" value="Winged helix' DNA-binding domain"/>
    <property type="match status" value="1"/>
</dbReference>
<dbReference type="InterPro" id="IPR024187">
    <property type="entry name" value="Sig_transdc_resp-reg_cit/mal"/>
</dbReference>
<dbReference type="Gene3D" id="1.10.10.10">
    <property type="entry name" value="Winged helix-like DNA-binding domain superfamily/Winged helix DNA-binding domain"/>
    <property type="match status" value="1"/>
</dbReference>
<feature type="modified residue" description="4-aspartylphosphate" evidence="10">
    <location>
        <position position="56"/>
    </location>
</feature>
<dbReference type="Pfam" id="PF12802">
    <property type="entry name" value="MarR_2"/>
    <property type="match status" value="1"/>
</dbReference>
<evidence type="ECO:0000256" key="9">
    <source>
        <dbReference type="PIRNR" id="PIRNR006171"/>
    </source>
</evidence>
<evidence type="ECO:0000313" key="12">
    <source>
        <dbReference type="EMBL" id="QMS55726.1"/>
    </source>
</evidence>
<dbReference type="KEGG" id="kvr:CIB50_0000418"/>
<evidence type="ECO:0000256" key="8">
    <source>
        <dbReference type="ARBA" id="ARBA00023163"/>
    </source>
</evidence>
<evidence type="ECO:0000259" key="11">
    <source>
        <dbReference type="PROSITE" id="PS50110"/>
    </source>
</evidence>
<dbReference type="PIRSF" id="PIRSF006171">
    <property type="entry name" value="RR_citrat_malat"/>
    <property type="match status" value="1"/>
</dbReference>
<comment type="subcellular location">
    <subcellularLocation>
        <location evidence="1 9">Cytoplasm</location>
    </subcellularLocation>
</comment>